<dbReference type="InterPro" id="IPR014839">
    <property type="entry name" value="Crt10"/>
</dbReference>
<comment type="caution">
    <text evidence="2">The sequence shown here is derived from an EMBL/GenBank/DDBJ whole genome shotgun (WGS) entry which is preliminary data.</text>
</comment>
<dbReference type="Proteomes" id="UP000186583">
    <property type="component" value="Unassembled WGS sequence"/>
</dbReference>
<keyword evidence="3" id="KW-1185">Reference proteome</keyword>
<dbReference type="Pfam" id="PF08728">
    <property type="entry name" value="CRT10"/>
    <property type="match status" value="1"/>
</dbReference>
<feature type="region of interest" description="Disordered" evidence="1">
    <location>
        <begin position="442"/>
        <end position="532"/>
    </location>
</feature>
<proteinExistence type="predicted"/>
<feature type="compositionally biased region" description="Low complexity" evidence="1">
    <location>
        <begin position="456"/>
        <end position="471"/>
    </location>
</feature>
<name>A0A1Q8RCI6_9PEZI</name>
<feature type="compositionally biased region" description="Low complexity" evidence="1">
    <location>
        <begin position="501"/>
        <end position="516"/>
    </location>
</feature>
<evidence type="ECO:0000313" key="2">
    <source>
        <dbReference type="EMBL" id="OLN82041.1"/>
    </source>
</evidence>
<organism evidence="2 3">
    <name type="scientific">Colletotrichum chlorophyti</name>
    <dbReference type="NCBI Taxonomy" id="708187"/>
    <lineage>
        <taxon>Eukaryota</taxon>
        <taxon>Fungi</taxon>
        <taxon>Dikarya</taxon>
        <taxon>Ascomycota</taxon>
        <taxon>Pezizomycotina</taxon>
        <taxon>Sordariomycetes</taxon>
        <taxon>Hypocreomycetidae</taxon>
        <taxon>Glomerellales</taxon>
        <taxon>Glomerellaceae</taxon>
        <taxon>Colletotrichum</taxon>
    </lineage>
</organism>
<protein>
    <submittedName>
        <fullName evidence="2">Uncharacterized protein</fullName>
    </submittedName>
</protein>
<evidence type="ECO:0000256" key="1">
    <source>
        <dbReference type="SAM" id="MobiDB-lite"/>
    </source>
</evidence>
<evidence type="ECO:0000313" key="3">
    <source>
        <dbReference type="Proteomes" id="UP000186583"/>
    </source>
</evidence>
<dbReference type="AlphaFoldDB" id="A0A1Q8RCI6"/>
<dbReference type="STRING" id="708187.A0A1Q8RCI6"/>
<accession>A0A1Q8RCI6</accession>
<dbReference type="OrthoDB" id="5591786at2759"/>
<feature type="compositionally biased region" description="Acidic residues" evidence="1">
    <location>
        <begin position="479"/>
        <end position="491"/>
    </location>
</feature>
<gene>
    <name evidence="2" type="ORF">CCHL11_08675</name>
</gene>
<sequence length="827" mass="91743">MATQQGQPYDRGFREAVLGECFVQTSVDRFGEGAPQVIRQREADYLNHNENDTLAQGVPVGQIVTGADEDTTGRQPPSLDRKIPKTPYFRNNLTALSQKYNLYFAAYENRIFVYCPRGILKQALPREPNLILATKPDKIARWIGGTIDRRFFHQANHIATGFLGREEVLVSAYDDGSVFAYYTRHIADYIERTSSGCRYPVSVPSYFFRESVGISAWGIAIHQKSRLIAISSNRLEVTVFAFGLSRLPEAMECRERPVDYCERSVLKRKRNWRIVIPLGEGGHNIPNISLWDDHEGFAEKVVANDIYGHTWILDIWRVGTAPVKIQHRAHIPGRWHFHNPMGWSVTVLPYESFLPAHSVTDLLGIEESDIMNAKRPHTGRWIETQRGLARIRDHPAQPVAHRVPDPEVFGPHHLPFGDPIPIAQIAAQTDLWEAMVTGQPLLALPAPPPGDDDGNDAANAAAPTAAPAQNAVVFVPDHDFDEWSDGEEDIVPLDSGGSSGSDGEAGNDDNGQSEGENTGDGGMEGDGDESSVDLVGSEISTVDANAGPGIVFIEEALIAPDDDANSDDGPIFLETMTQVLPPDGTLSFFKSTPNYDLSGFQSSWLDMVYTPHDGRTYIPPTSFAGRLAFLRRPTVKNRNTKEQDSHVLEELGSRCCILRTYEEDIEMRSINPDDGAVVFCKDPIRWNFPQHPLLQHAERLNMVIPVPELSLVVIGSAIGRVILLTPTRSRRMVQGKGFSLKQGFRIDWVLPTLSDDRAGRRPPRGLYGVAVGPVQQGGASGCRLRAEGSSAPSPASKRYRLMLHYRDHSILSYEIGRDDKNEHILIF</sequence>
<dbReference type="EMBL" id="MPGH01000233">
    <property type="protein sequence ID" value="OLN82041.1"/>
    <property type="molecule type" value="Genomic_DNA"/>
</dbReference>
<reference evidence="2 3" key="1">
    <citation type="submission" date="2016-11" db="EMBL/GenBank/DDBJ databases">
        <title>Draft Genome Assembly of Colletotrichum chlorophyti a pathogen of herbaceous plants.</title>
        <authorList>
            <person name="Gan P."/>
            <person name="Narusaka M."/>
            <person name="Tsushima A."/>
            <person name="Narusaka Y."/>
            <person name="Takano Y."/>
            <person name="Shirasu K."/>
        </authorList>
    </citation>
    <scope>NUCLEOTIDE SEQUENCE [LARGE SCALE GENOMIC DNA]</scope>
    <source>
        <strain evidence="2 3">NTL11</strain>
    </source>
</reference>